<evidence type="ECO:0000256" key="9">
    <source>
        <dbReference type="SAM" id="MobiDB-lite"/>
    </source>
</evidence>
<dbReference type="PANTHER" id="PTHR34266:SF2">
    <property type="entry name" value="THIAZOLE SYNTHASE"/>
    <property type="match status" value="1"/>
</dbReference>
<evidence type="ECO:0000256" key="4">
    <source>
        <dbReference type="ARBA" id="ARBA00022679"/>
    </source>
</evidence>
<feature type="binding site" evidence="8">
    <location>
        <begin position="293"/>
        <end position="294"/>
    </location>
    <ligand>
        <name>1-deoxy-D-xylulose 5-phosphate</name>
        <dbReference type="ChEBI" id="CHEBI:57792"/>
    </ligand>
</feature>
<name>A0A6J4UAU6_9BACT</name>
<feature type="binding site" evidence="8">
    <location>
        <position position="245"/>
    </location>
    <ligand>
        <name>1-deoxy-D-xylulose 5-phosphate</name>
        <dbReference type="ChEBI" id="CHEBI:57792"/>
    </ligand>
</feature>
<evidence type="ECO:0000313" key="11">
    <source>
        <dbReference type="EMBL" id="CAA9543402.1"/>
    </source>
</evidence>
<comment type="function">
    <text evidence="1 8">Catalyzes the rearrangement of 1-deoxy-D-xylulose 5-phosphate (DXP) to produce the thiazole phosphate moiety of thiamine. Sulfur is provided by the thiocarboxylate moiety of the carrier protein ThiS. In vitro, sulfur can be provided by H(2)S.</text>
</comment>
<evidence type="ECO:0000256" key="5">
    <source>
        <dbReference type="ARBA" id="ARBA00022977"/>
    </source>
</evidence>
<dbReference type="GO" id="GO:1990107">
    <property type="term" value="F:thiazole synthase activity"/>
    <property type="evidence" value="ECO:0007669"/>
    <property type="project" value="UniProtKB-EC"/>
</dbReference>
<dbReference type="AlphaFoldDB" id="A0A6J4UAU6"/>
<comment type="catalytic activity">
    <reaction evidence="7 8">
        <text>[ThiS sulfur-carrier protein]-C-terminal-Gly-aminoethanethioate + 2-iminoacetate + 1-deoxy-D-xylulose 5-phosphate = [ThiS sulfur-carrier protein]-C-terminal Gly-Gly + 2-[(2R,5Z)-2-carboxy-4-methylthiazol-5(2H)-ylidene]ethyl phosphate + 2 H2O + H(+)</text>
        <dbReference type="Rhea" id="RHEA:26297"/>
        <dbReference type="Rhea" id="RHEA-COMP:12909"/>
        <dbReference type="Rhea" id="RHEA-COMP:19908"/>
        <dbReference type="ChEBI" id="CHEBI:15377"/>
        <dbReference type="ChEBI" id="CHEBI:15378"/>
        <dbReference type="ChEBI" id="CHEBI:57792"/>
        <dbReference type="ChEBI" id="CHEBI:62899"/>
        <dbReference type="ChEBI" id="CHEBI:77846"/>
        <dbReference type="ChEBI" id="CHEBI:90778"/>
        <dbReference type="ChEBI" id="CHEBI:232372"/>
        <dbReference type="EC" id="2.8.1.10"/>
    </reaction>
</comment>
<comment type="subcellular location">
    <subcellularLocation>
        <location evidence="8">Cytoplasm</location>
    </subcellularLocation>
</comment>
<feature type="region of interest" description="Disordered" evidence="9">
    <location>
        <begin position="329"/>
        <end position="353"/>
    </location>
</feature>
<evidence type="ECO:0000256" key="7">
    <source>
        <dbReference type="ARBA" id="ARBA00049897"/>
    </source>
</evidence>
<dbReference type="Pfam" id="PF05690">
    <property type="entry name" value="ThiG"/>
    <property type="match status" value="1"/>
</dbReference>
<dbReference type="NCBIfam" id="TIGR01683">
    <property type="entry name" value="thiS"/>
    <property type="match status" value="1"/>
</dbReference>
<dbReference type="UniPathway" id="UPA00060"/>
<dbReference type="CDD" id="cd04728">
    <property type="entry name" value="ThiG"/>
    <property type="match status" value="1"/>
</dbReference>
<keyword evidence="4 8" id="KW-0808">Transferase</keyword>
<feature type="active site" description="Schiff-base intermediate with DXP" evidence="8">
    <location>
        <position position="184"/>
    </location>
</feature>
<evidence type="ECO:0000256" key="1">
    <source>
        <dbReference type="ARBA" id="ARBA00002834"/>
    </source>
</evidence>
<comment type="subunit">
    <text evidence="8">Homotetramer. Forms heterodimers with either ThiH or ThiS.</text>
</comment>
<keyword evidence="8" id="KW-0963">Cytoplasm</keyword>
<feature type="domain" description="Thiazole synthase ThiG" evidence="10">
    <location>
        <begin position="79"/>
        <end position="336"/>
    </location>
</feature>
<dbReference type="EC" id="2.8.1.10" evidence="3 8"/>
<dbReference type="PANTHER" id="PTHR34266">
    <property type="entry name" value="THIAZOLE SYNTHASE"/>
    <property type="match status" value="1"/>
</dbReference>
<proteinExistence type="inferred from homology"/>
<evidence type="ECO:0000256" key="8">
    <source>
        <dbReference type="HAMAP-Rule" id="MF_00443"/>
    </source>
</evidence>
<dbReference type="InterPro" id="IPR010035">
    <property type="entry name" value="Thi_S"/>
</dbReference>
<dbReference type="InterPro" id="IPR012675">
    <property type="entry name" value="Beta-grasp_dom_sf"/>
</dbReference>
<keyword evidence="6 8" id="KW-0704">Schiff base</keyword>
<comment type="similarity">
    <text evidence="8">Belongs to the ThiG family.</text>
</comment>
<gene>
    <name evidence="8" type="primary">thiG</name>
    <name evidence="11" type="ORF">AVDCRST_MAG43-347</name>
</gene>
<dbReference type="Gene3D" id="3.20.20.70">
    <property type="entry name" value="Aldolase class I"/>
    <property type="match status" value="1"/>
</dbReference>
<protein>
    <recommendedName>
        <fullName evidence="3 8">Thiazole synthase</fullName>
        <ecNumber evidence="3 8">2.8.1.10</ecNumber>
    </recommendedName>
</protein>
<evidence type="ECO:0000259" key="10">
    <source>
        <dbReference type="Pfam" id="PF05690"/>
    </source>
</evidence>
<sequence length="353" mass="36830">MNLTVNRQLLSVEKAELTILDFLRLRDLPETSIVVAVNGEIIPPSAWAEHTLKERDDVDIVRAVSGGDHVDVDEDGLEIAGVRFRSRLFVGTGKYPDPETMTGALRASGTEMVTVAIRYMDLSSASGSASGSVSNGGSQGVSILDQLDLAAYRLLPNTAGAYTVEDALKMARLARAVTGTNWIKLEVIGDQATLWPDVAATIEATRILVDEGFVVLPYTSPDLVAAKRLEAAGAATVMPLASPIGSGQGVQDWMGIQRIIDAVSVPVVVDAGIGVPSDAALAMEMGAAAVLVNTAIARAELPVTMATAMRLGTEAGRLAFRAGRIPKSATAHASSPTTGVPLASVSGSSERIE</sequence>
<dbReference type="InterPro" id="IPR033983">
    <property type="entry name" value="Thiazole_synthase_ThiG"/>
</dbReference>
<reference evidence="11" key="1">
    <citation type="submission" date="2020-02" db="EMBL/GenBank/DDBJ databases">
        <authorList>
            <person name="Meier V. D."/>
        </authorList>
    </citation>
    <scope>NUCLEOTIDE SEQUENCE</scope>
    <source>
        <strain evidence="11">AVDCRST_MAG43</strain>
    </source>
</reference>
<dbReference type="Pfam" id="PF02597">
    <property type="entry name" value="ThiS"/>
    <property type="match status" value="1"/>
</dbReference>
<comment type="pathway">
    <text evidence="2 8">Cofactor biosynthesis; thiamine diphosphate biosynthesis.</text>
</comment>
<dbReference type="CDD" id="cd00565">
    <property type="entry name" value="Ubl_ThiS"/>
    <property type="match status" value="1"/>
</dbReference>
<dbReference type="InterPro" id="IPR013785">
    <property type="entry name" value="Aldolase_TIM"/>
</dbReference>
<dbReference type="SUPFAM" id="SSF110399">
    <property type="entry name" value="ThiG-like"/>
    <property type="match status" value="1"/>
</dbReference>
<dbReference type="GO" id="GO:0009229">
    <property type="term" value="P:thiamine diphosphate biosynthetic process"/>
    <property type="evidence" value="ECO:0007669"/>
    <property type="project" value="UniProtKB-UniRule"/>
</dbReference>
<evidence type="ECO:0000256" key="6">
    <source>
        <dbReference type="ARBA" id="ARBA00023270"/>
    </source>
</evidence>
<evidence type="ECO:0000256" key="3">
    <source>
        <dbReference type="ARBA" id="ARBA00011960"/>
    </source>
</evidence>
<feature type="binding site" evidence="8">
    <location>
        <begin position="271"/>
        <end position="272"/>
    </location>
    <ligand>
        <name>1-deoxy-D-xylulose 5-phosphate</name>
        <dbReference type="ChEBI" id="CHEBI:57792"/>
    </ligand>
</feature>
<dbReference type="InterPro" id="IPR003749">
    <property type="entry name" value="ThiS/MoaD-like"/>
</dbReference>
<dbReference type="InterPro" id="IPR008867">
    <property type="entry name" value="ThiG"/>
</dbReference>
<dbReference type="GO" id="GO:0005737">
    <property type="term" value="C:cytoplasm"/>
    <property type="evidence" value="ECO:0007669"/>
    <property type="project" value="UniProtKB-SubCell"/>
</dbReference>
<dbReference type="HAMAP" id="MF_00443">
    <property type="entry name" value="ThiG"/>
    <property type="match status" value="1"/>
</dbReference>
<dbReference type="Gene3D" id="3.10.20.30">
    <property type="match status" value="1"/>
</dbReference>
<dbReference type="InterPro" id="IPR016155">
    <property type="entry name" value="Mopterin_synth/thiamin_S_b"/>
</dbReference>
<keyword evidence="5 8" id="KW-0784">Thiamine biosynthesis</keyword>
<organism evidence="11">
    <name type="scientific">uncultured Thermomicrobiales bacterium</name>
    <dbReference type="NCBI Taxonomy" id="1645740"/>
    <lineage>
        <taxon>Bacteria</taxon>
        <taxon>Pseudomonadati</taxon>
        <taxon>Thermomicrobiota</taxon>
        <taxon>Thermomicrobia</taxon>
        <taxon>Thermomicrobiales</taxon>
        <taxon>environmental samples</taxon>
    </lineage>
</organism>
<evidence type="ECO:0000256" key="2">
    <source>
        <dbReference type="ARBA" id="ARBA00004948"/>
    </source>
</evidence>
<accession>A0A6J4UAU6</accession>
<dbReference type="SUPFAM" id="SSF54285">
    <property type="entry name" value="MoaD/ThiS"/>
    <property type="match status" value="1"/>
</dbReference>
<dbReference type="EMBL" id="CADCWI010000017">
    <property type="protein sequence ID" value="CAA9543402.1"/>
    <property type="molecule type" value="Genomic_DNA"/>
</dbReference>